<evidence type="ECO:0000313" key="4">
    <source>
        <dbReference type="Proteomes" id="UP000186917"/>
    </source>
</evidence>
<dbReference type="EMBL" id="FTOR01000008">
    <property type="protein sequence ID" value="SIT29207.1"/>
    <property type="molecule type" value="Genomic_DNA"/>
</dbReference>
<dbReference type="InterPro" id="IPR043472">
    <property type="entry name" value="Macro_dom-like"/>
</dbReference>
<dbReference type="InterPro" id="IPR050892">
    <property type="entry name" value="ADP-ribose_metab_enzymes"/>
</dbReference>
<dbReference type="PANTHER" id="PTHR12521">
    <property type="entry name" value="PROTEIN C6ORF130"/>
    <property type="match status" value="1"/>
</dbReference>
<gene>
    <name evidence="3" type="ORF">SAMN05421788_108246</name>
</gene>
<evidence type="ECO:0000256" key="1">
    <source>
        <dbReference type="ARBA" id="ARBA00035885"/>
    </source>
</evidence>
<name>A0A173MDQ4_9BACT</name>
<evidence type="ECO:0000313" key="3">
    <source>
        <dbReference type="EMBL" id="SIT29207.1"/>
    </source>
</evidence>
<dbReference type="AlphaFoldDB" id="A0A173MDQ4"/>
<dbReference type="SUPFAM" id="SSF52949">
    <property type="entry name" value="Macro domain-like"/>
    <property type="match status" value="1"/>
</dbReference>
<proteinExistence type="predicted"/>
<comment type="catalytic activity">
    <reaction evidence="1">
        <text>an N-(ADP-alpha-D-ribosyl)-thymidine in DNA + H2O = a thymidine in DNA + ADP-D-ribose</text>
        <dbReference type="Rhea" id="RHEA:71655"/>
        <dbReference type="Rhea" id="RHEA-COMP:13556"/>
        <dbReference type="Rhea" id="RHEA-COMP:18051"/>
        <dbReference type="ChEBI" id="CHEBI:15377"/>
        <dbReference type="ChEBI" id="CHEBI:57967"/>
        <dbReference type="ChEBI" id="CHEBI:137386"/>
        <dbReference type="ChEBI" id="CHEBI:191199"/>
    </reaction>
    <physiologicalReaction direction="left-to-right" evidence="1">
        <dbReference type="Rhea" id="RHEA:71656"/>
    </physiologicalReaction>
</comment>
<dbReference type="SMART" id="SM00506">
    <property type="entry name" value="A1pp"/>
    <property type="match status" value="1"/>
</dbReference>
<dbReference type="STRING" id="477680.SAMN05421788_108246"/>
<accession>A0A173MDQ4</accession>
<sequence length="159" mass="17494">MEKNILYVKGDATAPVADGNKLIVHICNDMGRWGKGFVLAISKKWKSPEKEFKAWYKSGNGYELGAVQFVQVEADIWIANVIGQHSIYKDEEGMPPIRYNAIATGLEQVGAFAVEINASVHMPRIGCGLAGGTWDKIEPLIESGICNKTVPVTVYDYEC</sequence>
<dbReference type="GO" id="GO:0140291">
    <property type="term" value="P:peptidyl-glutamate ADP-deribosylation"/>
    <property type="evidence" value="ECO:0007669"/>
    <property type="project" value="TreeGrafter"/>
</dbReference>
<dbReference type="KEGG" id="fln:FLA_1620"/>
<dbReference type="InterPro" id="IPR002589">
    <property type="entry name" value="Macro_dom"/>
</dbReference>
<organism evidence="3 4">
    <name type="scientific">Filimonas lacunae</name>
    <dbReference type="NCBI Taxonomy" id="477680"/>
    <lineage>
        <taxon>Bacteria</taxon>
        <taxon>Pseudomonadati</taxon>
        <taxon>Bacteroidota</taxon>
        <taxon>Chitinophagia</taxon>
        <taxon>Chitinophagales</taxon>
        <taxon>Chitinophagaceae</taxon>
        <taxon>Filimonas</taxon>
    </lineage>
</organism>
<dbReference type="CDD" id="cd02901">
    <property type="entry name" value="Macro_Poa1p-like"/>
    <property type="match status" value="1"/>
</dbReference>
<dbReference type="OrthoDB" id="9780211at2"/>
<evidence type="ECO:0000259" key="2">
    <source>
        <dbReference type="PROSITE" id="PS51154"/>
    </source>
</evidence>
<dbReference type="PANTHER" id="PTHR12521:SF0">
    <property type="entry name" value="ADP-RIBOSE GLYCOHYDROLASE OARD1"/>
    <property type="match status" value="1"/>
</dbReference>
<dbReference type="RefSeq" id="WP_076381259.1">
    <property type="nucleotide sequence ID" value="NZ_AP017422.1"/>
</dbReference>
<dbReference type="Proteomes" id="UP000186917">
    <property type="component" value="Unassembled WGS sequence"/>
</dbReference>
<dbReference type="Gene3D" id="3.40.220.10">
    <property type="entry name" value="Leucine Aminopeptidase, subunit E, domain 1"/>
    <property type="match status" value="1"/>
</dbReference>
<keyword evidence="4" id="KW-1185">Reference proteome</keyword>
<feature type="domain" description="Macro" evidence="2">
    <location>
        <begin position="1"/>
        <end position="159"/>
    </location>
</feature>
<reference evidence="4" key="1">
    <citation type="submission" date="2017-01" db="EMBL/GenBank/DDBJ databases">
        <authorList>
            <person name="Varghese N."/>
            <person name="Submissions S."/>
        </authorList>
    </citation>
    <scope>NUCLEOTIDE SEQUENCE [LARGE SCALE GENOMIC DNA]</scope>
    <source>
        <strain evidence="4">DSM 21054</strain>
    </source>
</reference>
<protein>
    <submittedName>
        <fullName evidence="3">O-acetyl-ADP-ribose deacetylase (Regulator of RNase III), contains Macro domain</fullName>
    </submittedName>
</protein>
<dbReference type="PROSITE" id="PS51154">
    <property type="entry name" value="MACRO"/>
    <property type="match status" value="1"/>
</dbReference>